<evidence type="ECO:0008006" key="3">
    <source>
        <dbReference type="Google" id="ProtNLM"/>
    </source>
</evidence>
<accession>A0A2J6RCW6</accession>
<evidence type="ECO:0000313" key="1">
    <source>
        <dbReference type="EMBL" id="PMD36351.1"/>
    </source>
</evidence>
<name>A0A2J6RCW6_HYAVF</name>
<dbReference type="Proteomes" id="UP000235786">
    <property type="component" value="Unassembled WGS sequence"/>
</dbReference>
<dbReference type="EMBL" id="KZ613951">
    <property type="protein sequence ID" value="PMD36351.1"/>
    <property type="molecule type" value="Genomic_DNA"/>
</dbReference>
<reference evidence="1 2" key="1">
    <citation type="submission" date="2016-04" db="EMBL/GenBank/DDBJ databases">
        <title>A degradative enzymes factory behind the ericoid mycorrhizal symbiosis.</title>
        <authorList>
            <consortium name="DOE Joint Genome Institute"/>
            <person name="Martino E."/>
            <person name="Morin E."/>
            <person name="Grelet G."/>
            <person name="Kuo A."/>
            <person name="Kohler A."/>
            <person name="Daghino S."/>
            <person name="Barry K."/>
            <person name="Choi C."/>
            <person name="Cichocki N."/>
            <person name="Clum A."/>
            <person name="Copeland A."/>
            <person name="Hainaut M."/>
            <person name="Haridas S."/>
            <person name="Labutti K."/>
            <person name="Lindquist E."/>
            <person name="Lipzen A."/>
            <person name="Khouja H.-R."/>
            <person name="Murat C."/>
            <person name="Ohm R."/>
            <person name="Olson A."/>
            <person name="Spatafora J."/>
            <person name="Veneault-Fourrey C."/>
            <person name="Henrissat B."/>
            <person name="Grigoriev I."/>
            <person name="Martin F."/>
            <person name="Perotto S."/>
        </authorList>
    </citation>
    <scope>NUCLEOTIDE SEQUENCE [LARGE SCALE GENOMIC DNA]</scope>
    <source>
        <strain evidence="1 2">F</strain>
    </source>
</reference>
<gene>
    <name evidence="1" type="ORF">L207DRAFT_569663</name>
</gene>
<sequence length="320" mass="36340">MHAEVPHGDYFGPHTLVGWCLGSAAIYRPWHSSLAGPDHNSTSVQKILGSVQQAVATWSGGMEDSIRPPLEFSGPLSLKMKGRIVDEVDDVLPPPRDEEIDPKRTEEDQNLNNYDLTLEEIAKCISVERMDFSMDSDNLSRAADHLYHLSSHIDPCIKGFSMLLDKELAYCKTKRHEKLLRWLDVIRPLPIAGKPFEDWVNDARKFTASKLLESKKEKAVWNIYIRRVALVVDCGMTLATTKKGRVAMVHPQTRRGDAIYTLLGCDMPVVLRENDKTTERSYYVVGEAYMHDVDNSIDFSWVSIAKKLDRMEGMSDVWIF</sequence>
<proteinExistence type="predicted"/>
<organism evidence="1 2">
    <name type="scientific">Hyaloscypha variabilis (strain UAMH 11265 / GT02V1 / F)</name>
    <name type="common">Meliniomyces variabilis</name>
    <dbReference type="NCBI Taxonomy" id="1149755"/>
    <lineage>
        <taxon>Eukaryota</taxon>
        <taxon>Fungi</taxon>
        <taxon>Dikarya</taxon>
        <taxon>Ascomycota</taxon>
        <taxon>Pezizomycotina</taxon>
        <taxon>Leotiomycetes</taxon>
        <taxon>Helotiales</taxon>
        <taxon>Hyaloscyphaceae</taxon>
        <taxon>Hyaloscypha</taxon>
        <taxon>Hyaloscypha variabilis</taxon>
    </lineage>
</organism>
<keyword evidence="2" id="KW-1185">Reference proteome</keyword>
<dbReference type="AlphaFoldDB" id="A0A2J6RCW6"/>
<evidence type="ECO:0000313" key="2">
    <source>
        <dbReference type="Proteomes" id="UP000235786"/>
    </source>
</evidence>
<protein>
    <recommendedName>
        <fullName evidence="3">Heterokaryon incompatibility domain-containing protein</fullName>
    </recommendedName>
</protein>